<dbReference type="PANTHER" id="PTHR12526">
    <property type="entry name" value="GLYCOSYLTRANSFERASE"/>
    <property type="match status" value="1"/>
</dbReference>
<evidence type="ECO:0000313" key="3">
    <source>
        <dbReference type="EMBL" id="MFF3671614.1"/>
    </source>
</evidence>
<dbReference type="Pfam" id="PF00534">
    <property type="entry name" value="Glycos_transf_1"/>
    <property type="match status" value="1"/>
</dbReference>
<dbReference type="RefSeq" id="WP_387417782.1">
    <property type="nucleotide sequence ID" value="NZ_JBIASD010000050.1"/>
</dbReference>
<organism evidence="3 4">
    <name type="scientific">Microtetraspora malaysiensis</name>
    <dbReference type="NCBI Taxonomy" id="161358"/>
    <lineage>
        <taxon>Bacteria</taxon>
        <taxon>Bacillati</taxon>
        <taxon>Actinomycetota</taxon>
        <taxon>Actinomycetes</taxon>
        <taxon>Streptosporangiales</taxon>
        <taxon>Streptosporangiaceae</taxon>
        <taxon>Microtetraspora</taxon>
    </lineage>
</organism>
<dbReference type="CDD" id="cd03801">
    <property type="entry name" value="GT4_PimA-like"/>
    <property type="match status" value="1"/>
</dbReference>
<evidence type="ECO:0000259" key="2">
    <source>
        <dbReference type="Pfam" id="PF00534"/>
    </source>
</evidence>
<keyword evidence="4" id="KW-1185">Reference proteome</keyword>
<dbReference type="Proteomes" id="UP001602013">
    <property type="component" value="Unassembled WGS sequence"/>
</dbReference>
<dbReference type="EC" id="2.4.-.-" evidence="3"/>
<evidence type="ECO:0000256" key="1">
    <source>
        <dbReference type="ARBA" id="ARBA00022679"/>
    </source>
</evidence>
<keyword evidence="3" id="KW-0328">Glycosyltransferase</keyword>
<dbReference type="EMBL" id="JBIASD010000050">
    <property type="protein sequence ID" value="MFF3671614.1"/>
    <property type="molecule type" value="Genomic_DNA"/>
</dbReference>
<feature type="domain" description="Glycosyl transferase family 1" evidence="2">
    <location>
        <begin position="332"/>
        <end position="491"/>
    </location>
</feature>
<dbReference type="SUPFAM" id="SSF53756">
    <property type="entry name" value="UDP-Glycosyltransferase/glycogen phosphorylase"/>
    <property type="match status" value="1"/>
</dbReference>
<dbReference type="Gene3D" id="3.40.50.2000">
    <property type="entry name" value="Glycogen Phosphorylase B"/>
    <property type="match status" value="3"/>
</dbReference>
<reference evidence="3 4" key="1">
    <citation type="submission" date="2024-10" db="EMBL/GenBank/DDBJ databases">
        <title>The Natural Products Discovery Center: Release of the First 8490 Sequenced Strains for Exploring Actinobacteria Biosynthetic Diversity.</title>
        <authorList>
            <person name="Kalkreuter E."/>
            <person name="Kautsar S.A."/>
            <person name="Yang D."/>
            <person name="Bader C.D."/>
            <person name="Teijaro C.N."/>
            <person name="Fluegel L."/>
            <person name="Davis C.M."/>
            <person name="Simpson J.R."/>
            <person name="Lauterbach L."/>
            <person name="Steele A.D."/>
            <person name="Gui C."/>
            <person name="Meng S."/>
            <person name="Li G."/>
            <person name="Viehrig K."/>
            <person name="Ye F."/>
            <person name="Su P."/>
            <person name="Kiefer A.F."/>
            <person name="Nichols A."/>
            <person name="Cepeda A.J."/>
            <person name="Yan W."/>
            <person name="Fan B."/>
            <person name="Jiang Y."/>
            <person name="Adhikari A."/>
            <person name="Zheng C.-J."/>
            <person name="Schuster L."/>
            <person name="Cowan T.M."/>
            <person name="Smanski M.J."/>
            <person name="Chevrette M.G."/>
            <person name="De Carvalho L.P.S."/>
            <person name="Shen B."/>
        </authorList>
    </citation>
    <scope>NUCLEOTIDE SEQUENCE [LARGE SCALE GENOMIC DNA]</scope>
    <source>
        <strain evidence="3 4">NPDC002173</strain>
    </source>
</reference>
<dbReference type="InterPro" id="IPR001296">
    <property type="entry name" value="Glyco_trans_1"/>
</dbReference>
<protein>
    <submittedName>
        <fullName evidence="3">Glycosyltransferase family 4 protein</fullName>
        <ecNumber evidence="3">2.4.-.-</ecNumber>
    </submittedName>
</protein>
<accession>A0ABW6T2V3</accession>
<evidence type="ECO:0000313" key="4">
    <source>
        <dbReference type="Proteomes" id="UP001602013"/>
    </source>
</evidence>
<comment type="caution">
    <text evidence="3">The sequence shown here is derived from an EMBL/GenBank/DDBJ whole genome shotgun (WGS) entry which is preliminary data.</text>
</comment>
<proteinExistence type="predicted"/>
<gene>
    <name evidence="3" type="ORF">ACFYXI_39125</name>
</gene>
<name>A0ABW6T2V3_9ACTN</name>
<keyword evidence="1 3" id="KW-0808">Transferase</keyword>
<sequence>MTTAITVDTAVLFYPRGGSAQVIRYLLRELNSRAWRTRLHAGSLGSPSDPSHAPTFYKGLDLHPFDYNTAQAAFERGQNPQGVALPFHPSYEDRGYCPDPMFSAVPPATATHLTRAWQEHLVNHRSPDAELLHLHHLSQVQTAARHAYPAVPTVTTLHGTELKLMDGMRQRIRLANRIGGSLEELAHELSSNNPMRRRIADRLATRAALDDDDATMLLATPWEKWRHSLYWLPAMNDAAVQAGTIVTVSEHDHDLARTLLPLRQHHVPVVTNGVDTEQFRPQPMTDVERAAHLHRWLVTDPRGWCPGGKVGSIRYTDADLRRLYDIHGRLRPLLLWVGRFLDFKRVPVLLEAFAQARKICEPAPVLLMWGGYPGECEGAHPADLAHALNIDDDVFFLGWRGHDELPAGLNCADLMVAPAVNEPFGMVYIEAMACGTPPIATATGGPARIITSSGASANGWTVRPNNAADLAGTLIYALTYRGDRARRARNAHLHAHATYSWRTVADRYTEVYEQAASLHRI</sequence>
<dbReference type="GO" id="GO:0016757">
    <property type="term" value="F:glycosyltransferase activity"/>
    <property type="evidence" value="ECO:0007669"/>
    <property type="project" value="UniProtKB-KW"/>
</dbReference>